<proteinExistence type="predicted"/>
<feature type="transmembrane region" description="Helical" evidence="1">
    <location>
        <begin position="214"/>
        <end position="236"/>
    </location>
</feature>
<evidence type="ECO:0000313" key="4">
    <source>
        <dbReference type="Proteomes" id="UP001454036"/>
    </source>
</evidence>
<comment type="caution">
    <text evidence="3">The sequence shown here is derived from an EMBL/GenBank/DDBJ whole genome shotgun (WGS) entry which is preliminary data.</text>
</comment>
<feature type="chain" id="PRO_5043640770" evidence="2">
    <location>
        <begin position="25"/>
        <end position="285"/>
    </location>
</feature>
<dbReference type="AlphaFoldDB" id="A0AAV3PVN9"/>
<keyword evidence="1" id="KW-1133">Transmembrane helix</keyword>
<gene>
    <name evidence="3" type="ORF">LIER_13261</name>
</gene>
<name>A0AAV3PVN9_LITER</name>
<dbReference type="InterPro" id="IPR010605">
    <property type="entry name" value="DUF1191"/>
</dbReference>
<protein>
    <submittedName>
        <fullName evidence="3">Uncharacterized protein</fullName>
    </submittedName>
</protein>
<keyword evidence="1" id="KW-0812">Transmembrane</keyword>
<evidence type="ECO:0000256" key="2">
    <source>
        <dbReference type="SAM" id="SignalP"/>
    </source>
</evidence>
<dbReference type="GO" id="GO:0016020">
    <property type="term" value="C:membrane"/>
    <property type="evidence" value="ECO:0007669"/>
    <property type="project" value="TreeGrafter"/>
</dbReference>
<keyword evidence="2" id="KW-0732">Signal</keyword>
<feature type="signal peptide" evidence="2">
    <location>
        <begin position="1"/>
        <end position="24"/>
    </location>
</feature>
<dbReference type="EMBL" id="BAABME010002650">
    <property type="protein sequence ID" value="GAA0155559.1"/>
    <property type="molecule type" value="Genomic_DNA"/>
</dbReference>
<accession>A0AAV3PVN9</accession>
<evidence type="ECO:0000256" key="1">
    <source>
        <dbReference type="SAM" id="Phobius"/>
    </source>
</evidence>
<organism evidence="3 4">
    <name type="scientific">Lithospermum erythrorhizon</name>
    <name type="common">Purple gromwell</name>
    <name type="synonym">Lithospermum officinale var. erythrorhizon</name>
    <dbReference type="NCBI Taxonomy" id="34254"/>
    <lineage>
        <taxon>Eukaryota</taxon>
        <taxon>Viridiplantae</taxon>
        <taxon>Streptophyta</taxon>
        <taxon>Embryophyta</taxon>
        <taxon>Tracheophyta</taxon>
        <taxon>Spermatophyta</taxon>
        <taxon>Magnoliopsida</taxon>
        <taxon>eudicotyledons</taxon>
        <taxon>Gunneridae</taxon>
        <taxon>Pentapetalae</taxon>
        <taxon>asterids</taxon>
        <taxon>lamiids</taxon>
        <taxon>Boraginales</taxon>
        <taxon>Boraginaceae</taxon>
        <taxon>Boraginoideae</taxon>
        <taxon>Lithospermeae</taxon>
        <taxon>Lithospermum</taxon>
    </lineage>
</organism>
<dbReference type="PANTHER" id="PTHR33512">
    <property type="entry name" value="PROTEIN, PUTATIVE (DUF1191)-RELATED"/>
    <property type="match status" value="1"/>
</dbReference>
<dbReference type="PANTHER" id="PTHR33512:SF4">
    <property type="entry name" value="PROTEIN, PUTATIVE (DUF1191)-RELATED"/>
    <property type="match status" value="1"/>
</dbReference>
<keyword evidence="4" id="KW-1185">Reference proteome</keyword>
<dbReference type="Pfam" id="PF06697">
    <property type="entry name" value="DUF1191"/>
    <property type="match status" value="1"/>
</dbReference>
<dbReference type="Proteomes" id="UP001454036">
    <property type="component" value="Unassembled WGS sequence"/>
</dbReference>
<reference evidence="3 4" key="1">
    <citation type="submission" date="2024-01" db="EMBL/GenBank/DDBJ databases">
        <title>The complete chloroplast genome sequence of Lithospermum erythrorhizon: insights into the phylogenetic relationship among Boraginaceae species and the maternal lineages of purple gromwells.</title>
        <authorList>
            <person name="Okada T."/>
            <person name="Watanabe K."/>
        </authorList>
    </citation>
    <scope>NUCLEOTIDE SEQUENCE [LARGE SCALE GENOMIC DNA]</scope>
</reference>
<keyword evidence="1" id="KW-0472">Membrane</keyword>
<evidence type="ECO:0000313" key="3">
    <source>
        <dbReference type="EMBL" id="GAA0155559.1"/>
    </source>
</evidence>
<sequence length="285" mass="32425">MGQTVNRRLLRFLIYLCLSSLVQSFNDTLNQSLDSILHTHAFKSLFHPHPQTGFLYNATVPSNLAGMKISVERLRSRTLWRKGANFSDFSIPSRTLTSPYVKRLLIVYHDLGNWSSYYNISGYSLISKVVGFVVYDASRLNVTNLTRIDLNTMGKKIQIKFRNSSSPNAKCVAFDARGKVLLSNMILQNTCYSRSQGYFSIVMPNRRKQKISSLWLIMFLLGFVLLIFAGLVGLVFCRMTSTKRSHVREKEDDGEVLEMVWIHGSKMPRAIATRSHPILETTGTL</sequence>